<proteinExistence type="predicted"/>
<evidence type="ECO:0000259" key="2">
    <source>
        <dbReference type="Pfam" id="PF00144"/>
    </source>
</evidence>
<dbReference type="InterPro" id="IPR012338">
    <property type="entry name" value="Beta-lactam/transpept-like"/>
</dbReference>
<gene>
    <name evidence="3" type="ORF">BXY39_1071</name>
</gene>
<name>A0A3M0CFQ8_9PROT</name>
<dbReference type="OrthoDB" id="119951at2"/>
<feature type="compositionally biased region" description="Basic and acidic residues" evidence="1">
    <location>
        <begin position="10"/>
        <end position="22"/>
    </location>
</feature>
<accession>A0A3M0CFQ8</accession>
<evidence type="ECO:0000313" key="4">
    <source>
        <dbReference type="Proteomes" id="UP000271227"/>
    </source>
</evidence>
<dbReference type="Pfam" id="PF00144">
    <property type="entry name" value="Beta-lactamase"/>
    <property type="match status" value="1"/>
</dbReference>
<dbReference type="RefSeq" id="WP_121937805.1">
    <property type="nucleotide sequence ID" value="NZ_REFR01000010.1"/>
</dbReference>
<keyword evidence="4" id="KW-1185">Reference proteome</keyword>
<dbReference type="AlphaFoldDB" id="A0A3M0CFQ8"/>
<reference evidence="3 4" key="1">
    <citation type="submission" date="2018-10" db="EMBL/GenBank/DDBJ databases">
        <title>Genomic Encyclopedia of Archaeal and Bacterial Type Strains, Phase II (KMG-II): from individual species to whole genera.</title>
        <authorList>
            <person name="Goeker M."/>
        </authorList>
    </citation>
    <scope>NUCLEOTIDE SEQUENCE [LARGE SCALE GENOMIC DNA]</scope>
    <source>
        <strain evidence="3 4">DSM 25217</strain>
    </source>
</reference>
<dbReference type="InParanoid" id="A0A3M0CFQ8"/>
<evidence type="ECO:0000256" key="1">
    <source>
        <dbReference type="SAM" id="MobiDB-lite"/>
    </source>
</evidence>
<feature type="region of interest" description="Disordered" evidence="1">
    <location>
        <begin position="1"/>
        <end position="25"/>
    </location>
</feature>
<dbReference type="SUPFAM" id="SSF56601">
    <property type="entry name" value="beta-lactamase/transpeptidase-like"/>
    <property type="match status" value="1"/>
</dbReference>
<dbReference type="Proteomes" id="UP000271227">
    <property type="component" value="Unassembled WGS sequence"/>
</dbReference>
<dbReference type="PANTHER" id="PTHR43283:SF18">
    <property type="match status" value="1"/>
</dbReference>
<organism evidence="3 4">
    <name type="scientific">Eilatimonas milleporae</name>
    <dbReference type="NCBI Taxonomy" id="911205"/>
    <lineage>
        <taxon>Bacteria</taxon>
        <taxon>Pseudomonadati</taxon>
        <taxon>Pseudomonadota</taxon>
        <taxon>Alphaproteobacteria</taxon>
        <taxon>Kordiimonadales</taxon>
        <taxon>Kordiimonadaceae</taxon>
        <taxon>Eilatimonas</taxon>
    </lineage>
</organism>
<protein>
    <submittedName>
        <fullName evidence="3">CubicO group peptidase (Beta-lactamase class C family)</fullName>
    </submittedName>
</protein>
<comment type="caution">
    <text evidence="3">The sequence shown here is derived from an EMBL/GenBank/DDBJ whole genome shotgun (WGS) entry which is preliminary data.</text>
</comment>
<feature type="domain" description="Beta-lactamase-related" evidence="2">
    <location>
        <begin position="71"/>
        <end position="374"/>
    </location>
</feature>
<dbReference type="InterPro" id="IPR050789">
    <property type="entry name" value="Diverse_Enzym_Activities"/>
</dbReference>
<sequence length="395" mass="41580">MGAHNSGNTGRDKTANHKRDGGRLATRGLPRLAGLIVAATLMAANPVAERVKAADPSAPDADGLGRLLLEAAVPGVAAAWLEDCRPTRVETAGVADTGTGAPVTALTAFEAASLSKPVFAYLSMQLADRGALDLDAAIAGHLDYPRITDTARYAHLTARMVLSHRSGLPNWAGRGSDAGRRDPLPFLFQPGTGFSYSGEGYQLLQARVAQVTGQPLETLFRQSLGDIMPRSTYVVPLARDVRRSYGHDANGGKAQGRAMRSPRTANAAFTLRTVAADYARFVATVCDGTGLSAAAHADMLRPVGPVRADVFGADPAAIAPAEIFWTPGWGLQRLNGRDVYFHWGDNGVFKAFAAFDPVARTGAVYFANGKGGLKLAEPLIAPAVGTIQPVLTWLN</sequence>
<dbReference type="PANTHER" id="PTHR43283">
    <property type="entry name" value="BETA-LACTAMASE-RELATED"/>
    <property type="match status" value="1"/>
</dbReference>
<dbReference type="EMBL" id="REFR01000010">
    <property type="protein sequence ID" value="RMB08438.1"/>
    <property type="molecule type" value="Genomic_DNA"/>
</dbReference>
<dbReference type="InterPro" id="IPR001466">
    <property type="entry name" value="Beta-lactam-related"/>
</dbReference>
<evidence type="ECO:0000313" key="3">
    <source>
        <dbReference type="EMBL" id="RMB08438.1"/>
    </source>
</evidence>
<dbReference type="Gene3D" id="3.40.710.10">
    <property type="entry name" value="DD-peptidase/beta-lactamase superfamily"/>
    <property type="match status" value="1"/>
</dbReference>